<dbReference type="EMBL" id="JAJSBI010000001">
    <property type="protein sequence ID" value="MCD9872769.1"/>
    <property type="molecule type" value="Genomic_DNA"/>
</dbReference>
<comment type="function">
    <text evidence="13">Primarily acts as an independent SigF regulator that is sensitive to the osmosensory signal, mediating the cross talk of PknD with the SigF regulon. Possesses both phosphatase and kinase activities. The kinase domain functions as a classic anti-sigma factor-like kinase to phosphorylate the anti-anti-sigma factor domain at the canonical regulatory site, and the phosphatase domain antagonizes this activity.</text>
</comment>
<dbReference type="InterPro" id="IPR001932">
    <property type="entry name" value="PPM-type_phosphatase-like_dom"/>
</dbReference>
<dbReference type="PANTHER" id="PTHR43156:SF2">
    <property type="entry name" value="STAGE II SPORULATION PROTEIN E"/>
    <property type="match status" value="1"/>
</dbReference>
<keyword evidence="2" id="KW-0597">Phosphoprotein</keyword>
<gene>
    <name evidence="17" type="ORF">LJ657_03620</name>
</gene>
<proteinExistence type="predicted"/>
<dbReference type="Pfam" id="PF08448">
    <property type="entry name" value="PAS_4"/>
    <property type="match status" value="1"/>
</dbReference>
<dbReference type="InterPro" id="IPR000014">
    <property type="entry name" value="PAS"/>
</dbReference>
<dbReference type="Pfam" id="PF07228">
    <property type="entry name" value="SpoIIE"/>
    <property type="match status" value="1"/>
</dbReference>
<evidence type="ECO:0000256" key="13">
    <source>
        <dbReference type="ARBA" id="ARBA00056274"/>
    </source>
</evidence>
<dbReference type="SUPFAM" id="SSF81606">
    <property type="entry name" value="PP2C-like"/>
    <property type="match status" value="1"/>
</dbReference>
<accession>A0A9Q3VI07</accession>
<evidence type="ECO:0000256" key="4">
    <source>
        <dbReference type="ARBA" id="ARBA00022723"/>
    </source>
</evidence>
<keyword evidence="7" id="KW-0378">Hydrolase</keyword>
<dbReference type="Gene3D" id="3.30.450.20">
    <property type="entry name" value="PAS domain"/>
    <property type="match status" value="1"/>
</dbReference>
<evidence type="ECO:0000256" key="8">
    <source>
        <dbReference type="ARBA" id="ARBA00022840"/>
    </source>
</evidence>
<evidence type="ECO:0000259" key="16">
    <source>
        <dbReference type="SMART" id="SM00331"/>
    </source>
</evidence>
<keyword evidence="6" id="KW-0418">Kinase</keyword>
<dbReference type="FunFam" id="3.30.565.10:FF:000028">
    <property type="entry name" value="PAS sensor protein"/>
    <property type="match status" value="1"/>
</dbReference>
<keyword evidence="18" id="KW-1185">Reference proteome</keyword>
<evidence type="ECO:0000256" key="5">
    <source>
        <dbReference type="ARBA" id="ARBA00022741"/>
    </source>
</evidence>
<feature type="domain" description="PPM-type phosphatase" evidence="16">
    <location>
        <begin position="442"/>
        <end position="662"/>
    </location>
</feature>
<dbReference type="InterPro" id="IPR036890">
    <property type="entry name" value="HATPase_C_sf"/>
</dbReference>
<dbReference type="RefSeq" id="WP_232646700.1">
    <property type="nucleotide sequence ID" value="NZ_JAJSBI010000001.1"/>
</dbReference>
<name>A0A9Q3VI07_9ACTN</name>
<keyword evidence="3" id="KW-0808">Transferase</keyword>
<dbReference type="InterPro" id="IPR035965">
    <property type="entry name" value="PAS-like_dom_sf"/>
</dbReference>
<dbReference type="AlphaFoldDB" id="A0A9Q3VI07"/>
<dbReference type="InterPro" id="IPR013656">
    <property type="entry name" value="PAS_4"/>
</dbReference>
<evidence type="ECO:0000313" key="17">
    <source>
        <dbReference type="EMBL" id="MCD9872769.1"/>
    </source>
</evidence>
<evidence type="ECO:0000256" key="2">
    <source>
        <dbReference type="ARBA" id="ARBA00022553"/>
    </source>
</evidence>
<reference evidence="17" key="1">
    <citation type="submission" date="2021-12" db="EMBL/GenBank/DDBJ databases">
        <authorList>
            <person name="Lee J.-H."/>
            <person name="Kim S.-B."/>
        </authorList>
    </citation>
    <scope>NUCLEOTIDE SEQUENCE</scope>
    <source>
        <strain evidence="17">NR30</strain>
    </source>
</reference>
<evidence type="ECO:0000256" key="7">
    <source>
        <dbReference type="ARBA" id="ARBA00022801"/>
    </source>
</evidence>
<dbReference type="GO" id="GO:0016301">
    <property type="term" value="F:kinase activity"/>
    <property type="evidence" value="ECO:0007669"/>
    <property type="project" value="UniProtKB-KW"/>
</dbReference>
<dbReference type="InterPro" id="IPR003018">
    <property type="entry name" value="GAF"/>
</dbReference>
<dbReference type="InterPro" id="IPR052016">
    <property type="entry name" value="Bact_Sigma-Reg"/>
</dbReference>
<dbReference type="CDD" id="cd00130">
    <property type="entry name" value="PAS"/>
    <property type="match status" value="1"/>
</dbReference>
<keyword evidence="8" id="KW-0067">ATP-binding</keyword>
<keyword evidence="5" id="KW-0547">Nucleotide-binding</keyword>
<comment type="catalytic activity">
    <reaction evidence="12">
        <text>O-phospho-L-seryl-[protein] + H2O = L-seryl-[protein] + phosphate</text>
        <dbReference type="Rhea" id="RHEA:20629"/>
        <dbReference type="Rhea" id="RHEA-COMP:9863"/>
        <dbReference type="Rhea" id="RHEA-COMP:11604"/>
        <dbReference type="ChEBI" id="CHEBI:15377"/>
        <dbReference type="ChEBI" id="CHEBI:29999"/>
        <dbReference type="ChEBI" id="CHEBI:43474"/>
        <dbReference type="ChEBI" id="CHEBI:83421"/>
        <dbReference type="EC" id="3.1.3.16"/>
    </reaction>
</comment>
<dbReference type="GO" id="GO:0004722">
    <property type="term" value="F:protein serine/threonine phosphatase activity"/>
    <property type="evidence" value="ECO:0007669"/>
    <property type="project" value="UniProtKB-EC"/>
</dbReference>
<dbReference type="EC" id="3.1.3.16" evidence="1"/>
<keyword evidence="4" id="KW-0479">Metal-binding</keyword>
<dbReference type="InterPro" id="IPR003594">
    <property type="entry name" value="HATPase_dom"/>
</dbReference>
<evidence type="ECO:0000256" key="6">
    <source>
        <dbReference type="ARBA" id="ARBA00022777"/>
    </source>
</evidence>
<keyword evidence="9" id="KW-0460">Magnesium</keyword>
<keyword evidence="11" id="KW-0464">Manganese</keyword>
<evidence type="ECO:0000256" key="11">
    <source>
        <dbReference type="ARBA" id="ARBA00023211"/>
    </source>
</evidence>
<dbReference type="Proteomes" id="UP001108029">
    <property type="component" value="Unassembled WGS sequence"/>
</dbReference>
<dbReference type="Gene3D" id="3.60.40.10">
    <property type="entry name" value="PPM-type phosphatase domain"/>
    <property type="match status" value="1"/>
</dbReference>
<comment type="caution">
    <text evidence="17">The sequence shown here is derived from an EMBL/GenBank/DDBJ whole genome shotgun (WGS) entry which is preliminary data.</text>
</comment>
<dbReference type="Pfam" id="PF01590">
    <property type="entry name" value="GAF"/>
    <property type="match status" value="1"/>
</dbReference>
<sequence>MSASYQHVGPDLSLPDGVATALLDEEGVVLRWSRTAVDMLDRTAAEVCGKPVGYLLADGSAGCRAGHGKVVMPAAGRAVLRHRSGGVVEVDFRALPLEACTEIFVLAVPSGSVTTSEQDSALGRALLAQDRIGVGIHDMDLKLVRTNITPGMFPSAALPLGGRPADVMSPPHAALRRVLETGVPLIGHEQPMRSPQVPGRQECVSLSAVRLEDAQGNPTGVAVLYTDAEEERRSRRRLEVFHQAARIGGSLDVNQTAQDLAHVLVPALGDLAWVDLAEAVLLGDEPPKILGGYLNLRRVAVAAGSAPYPATLLQPGAAIPRIPEGAHLRRYQRGEAVIIDRETMRNILRDDPEAFRLLTPKDGHSSLWAPMFARGLVLGNVAMWRTERPEPFDEDDAALLAELASRAAISVDNARRYTRERRVAVALQQRLLPRATTDTPAAQTAGFYLPAGGGAEIGGDWFDVIPLPSLRTAFVVGDVVGHGLHATATMGRLRTAVQTLADLELEPTELLTRLDGLVARLSAEAAPEHRDSVGATCLYAVYDPIDCRCTLASAGHPPPVLLRTDGTTHVLKVSPGPPLGVGAMPFETTTVDLEPGSVLALYTDGLTTRDSQDPDVALRHLSDRLPAYYLPERSLDGTGHALLADADDPPPRDDIALLLARTRALPAEAVAAWEFPADPAIVADAREAAMRQLAAWGLEETAFTTELVVSELVTNAVRYGGGPIGLRLIRDEVLVCEVTDSSNTQPRLRRARTTDEGGRGLFMVAQLTTRWGSRYGQTGKTIWAEQPLEAPDIGQLADLPQNTPV</sequence>
<dbReference type="InterPro" id="IPR029016">
    <property type="entry name" value="GAF-like_dom_sf"/>
</dbReference>
<dbReference type="Gene3D" id="3.30.565.10">
    <property type="entry name" value="Histidine kinase-like ATPase, C-terminal domain"/>
    <property type="match status" value="1"/>
</dbReference>
<organism evidence="17 18">
    <name type="scientific">Streptomyces guryensis</name>
    <dbReference type="NCBI Taxonomy" id="2886947"/>
    <lineage>
        <taxon>Bacteria</taxon>
        <taxon>Bacillati</taxon>
        <taxon>Actinomycetota</taxon>
        <taxon>Actinomycetes</taxon>
        <taxon>Kitasatosporales</taxon>
        <taxon>Streptomycetaceae</taxon>
        <taxon>Streptomyces</taxon>
    </lineage>
</organism>
<dbReference type="GO" id="GO:0005524">
    <property type="term" value="F:ATP binding"/>
    <property type="evidence" value="ECO:0007669"/>
    <property type="project" value="UniProtKB-KW"/>
</dbReference>
<dbReference type="Pfam" id="PF13581">
    <property type="entry name" value="HATPase_c_2"/>
    <property type="match status" value="1"/>
</dbReference>
<dbReference type="GO" id="GO:0046872">
    <property type="term" value="F:metal ion binding"/>
    <property type="evidence" value="ECO:0007669"/>
    <property type="project" value="UniProtKB-KW"/>
</dbReference>
<evidence type="ECO:0000256" key="14">
    <source>
        <dbReference type="ARBA" id="ARBA00075117"/>
    </source>
</evidence>
<evidence type="ECO:0000256" key="3">
    <source>
        <dbReference type="ARBA" id="ARBA00022679"/>
    </source>
</evidence>
<dbReference type="FunFam" id="3.60.40.10:FF:000005">
    <property type="entry name" value="Serine/threonine protein phosphatase"/>
    <property type="match status" value="1"/>
</dbReference>
<evidence type="ECO:0000256" key="1">
    <source>
        <dbReference type="ARBA" id="ARBA00013081"/>
    </source>
</evidence>
<dbReference type="PANTHER" id="PTHR43156">
    <property type="entry name" value="STAGE II SPORULATION PROTEIN E-RELATED"/>
    <property type="match status" value="1"/>
</dbReference>
<evidence type="ECO:0000256" key="9">
    <source>
        <dbReference type="ARBA" id="ARBA00022842"/>
    </source>
</evidence>
<dbReference type="SUPFAM" id="SSF55785">
    <property type="entry name" value="PYP-like sensor domain (PAS domain)"/>
    <property type="match status" value="1"/>
</dbReference>
<dbReference type="SMART" id="SM00331">
    <property type="entry name" value="PP2C_SIG"/>
    <property type="match status" value="1"/>
</dbReference>
<dbReference type="CDD" id="cd16936">
    <property type="entry name" value="HATPase_RsbW-like"/>
    <property type="match status" value="1"/>
</dbReference>
<protein>
    <recommendedName>
        <fullName evidence="1">protein-serine/threonine phosphatase</fullName>
        <ecNumber evidence="1">3.1.3.16</ecNumber>
    </recommendedName>
    <alternativeName>
        <fullName evidence="15">Protein-serine/threonine phosphatase</fullName>
    </alternativeName>
    <alternativeName>
        <fullName evidence="14">Serine/threonine-protein kinase</fullName>
    </alternativeName>
</protein>
<dbReference type="SUPFAM" id="SSF55874">
    <property type="entry name" value="ATPase domain of HSP90 chaperone/DNA topoisomerase II/histidine kinase"/>
    <property type="match status" value="1"/>
</dbReference>
<evidence type="ECO:0000256" key="15">
    <source>
        <dbReference type="ARBA" id="ARBA00081350"/>
    </source>
</evidence>
<dbReference type="InterPro" id="IPR036457">
    <property type="entry name" value="PPM-type-like_dom_sf"/>
</dbReference>
<evidence type="ECO:0000313" key="18">
    <source>
        <dbReference type="Proteomes" id="UP001108029"/>
    </source>
</evidence>
<evidence type="ECO:0000256" key="12">
    <source>
        <dbReference type="ARBA" id="ARBA00047761"/>
    </source>
</evidence>
<evidence type="ECO:0000256" key="10">
    <source>
        <dbReference type="ARBA" id="ARBA00022912"/>
    </source>
</evidence>
<keyword evidence="10" id="KW-0904">Protein phosphatase</keyword>
<dbReference type="SUPFAM" id="SSF55781">
    <property type="entry name" value="GAF domain-like"/>
    <property type="match status" value="1"/>
</dbReference>
<dbReference type="Gene3D" id="3.30.450.40">
    <property type="match status" value="1"/>
</dbReference>